<evidence type="ECO:0000313" key="1">
    <source>
        <dbReference type="EMBL" id="MFD1206635.1"/>
    </source>
</evidence>
<dbReference type="RefSeq" id="WP_381482206.1">
    <property type="nucleotide sequence ID" value="NZ_JBHTLT010000127.1"/>
</dbReference>
<protein>
    <submittedName>
        <fullName evidence="1">Uncharacterized protein</fullName>
    </submittedName>
</protein>
<comment type="caution">
    <text evidence="1">The sequence shown here is derived from an EMBL/GenBank/DDBJ whole genome shotgun (WGS) entry which is preliminary data.</text>
</comment>
<dbReference type="Proteomes" id="UP001597231">
    <property type="component" value="Unassembled WGS sequence"/>
</dbReference>
<gene>
    <name evidence="1" type="ORF">ACFQ38_16180</name>
</gene>
<name>A0ABW3U1S1_9BACL</name>
<organism evidence="1 2">
    <name type="scientific">Sporosarcina contaminans</name>
    <dbReference type="NCBI Taxonomy" id="633403"/>
    <lineage>
        <taxon>Bacteria</taxon>
        <taxon>Bacillati</taxon>
        <taxon>Bacillota</taxon>
        <taxon>Bacilli</taxon>
        <taxon>Bacillales</taxon>
        <taxon>Caryophanaceae</taxon>
        <taxon>Sporosarcina</taxon>
    </lineage>
</organism>
<dbReference type="EMBL" id="JBHTLT010000127">
    <property type="protein sequence ID" value="MFD1206635.1"/>
    <property type="molecule type" value="Genomic_DNA"/>
</dbReference>
<keyword evidence="2" id="KW-1185">Reference proteome</keyword>
<proteinExistence type="predicted"/>
<accession>A0ABW3U1S1</accession>
<sequence>MNRLKFAEFISSTGKIYLIRTNKRKVKVRDYDELSLNAKYFPMILRELVAKPSGLKVDDFSSFRELMEVCKAAVTLSGVSKPGKECR</sequence>
<evidence type="ECO:0000313" key="2">
    <source>
        <dbReference type="Proteomes" id="UP001597231"/>
    </source>
</evidence>
<reference evidence="2" key="1">
    <citation type="journal article" date="2019" name="Int. J. Syst. Evol. Microbiol.">
        <title>The Global Catalogue of Microorganisms (GCM) 10K type strain sequencing project: providing services to taxonomists for standard genome sequencing and annotation.</title>
        <authorList>
            <consortium name="The Broad Institute Genomics Platform"/>
            <consortium name="The Broad Institute Genome Sequencing Center for Infectious Disease"/>
            <person name="Wu L."/>
            <person name="Ma J."/>
        </authorList>
    </citation>
    <scope>NUCLEOTIDE SEQUENCE [LARGE SCALE GENOMIC DNA]</scope>
    <source>
        <strain evidence="2">CCUG 53915</strain>
    </source>
</reference>